<dbReference type="RefSeq" id="WP_139537961.1">
    <property type="nucleotide sequence ID" value="NZ_CABEJC010000010.1"/>
</dbReference>
<protein>
    <recommendedName>
        <fullName evidence="2">Nudix hydrolase domain-containing protein</fullName>
    </recommendedName>
</protein>
<dbReference type="Proteomes" id="UP000317652">
    <property type="component" value="Unassembled WGS sequence"/>
</dbReference>
<keyword evidence="5" id="KW-1185">Reference proteome</keyword>
<gene>
    <name evidence="3" type="ORF">SB6408_00194</name>
    <name evidence="4" type="ORF">SB6411_04046</name>
</gene>
<dbReference type="Proteomes" id="UP000318370">
    <property type="component" value="Unassembled WGS sequence"/>
</dbReference>
<evidence type="ECO:0000256" key="1">
    <source>
        <dbReference type="ARBA" id="ARBA00001946"/>
    </source>
</evidence>
<feature type="domain" description="Nudix hydrolase" evidence="2">
    <location>
        <begin position="25"/>
        <end position="153"/>
    </location>
</feature>
<dbReference type="AlphaFoldDB" id="A0A564N1J3"/>
<accession>A0A564N1J3</accession>
<sequence>MNNNIFENQYVTVFINEAGHLRISQKHGGVVVIPEFKGKYALIQHSRNGEVLVEFPRGFIEKGESHIAGGERELKEELNFLSVRSYVLGELVTDSGLITDNIRTIVCEVQDPSQLLLQSSEGVVGCDFYTYDEIITFIKEDKIKDNFTLASIMLLKVKR</sequence>
<evidence type="ECO:0000313" key="5">
    <source>
        <dbReference type="Proteomes" id="UP000317652"/>
    </source>
</evidence>
<dbReference type="InterPro" id="IPR000086">
    <property type="entry name" value="NUDIX_hydrolase_dom"/>
</dbReference>
<dbReference type="PROSITE" id="PS51462">
    <property type="entry name" value="NUDIX"/>
    <property type="match status" value="1"/>
</dbReference>
<dbReference type="CDD" id="cd03424">
    <property type="entry name" value="NUDIX_ADPRase_Nudt5_UGPPase_Nudt14"/>
    <property type="match status" value="1"/>
</dbReference>
<dbReference type="Pfam" id="PF00293">
    <property type="entry name" value="NUDIX"/>
    <property type="match status" value="1"/>
</dbReference>
<evidence type="ECO:0000313" key="3">
    <source>
        <dbReference type="EMBL" id="VUS29433.1"/>
    </source>
</evidence>
<dbReference type="Gene3D" id="3.90.79.10">
    <property type="entry name" value="Nucleoside Triphosphate Pyrophosphohydrolase"/>
    <property type="match status" value="1"/>
</dbReference>
<comment type="cofactor">
    <cofactor evidence="1">
        <name>Mg(2+)</name>
        <dbReference type="ChEBI" id="CHEBI:18420"/>
    </cofactor>
</comment>
<evidence type="ECO:0000313" key="6">
    <source>
        <dbReference type="Proteomes" id="UP000318370"/>
    </source>
</evidence>
<proteinExistence type="predicted"/>
<organism evidence="3 6">
    <name type="scientific">Klebsiella spallanzanii</name>
    <dbReference type="NCBI Taxonomy" id="2587528"/>
    <lineage>
        <taxon>Bacteria</taxon>
        <taxon>Pseudomonadati</taxon>
        <taxon>Pseudomonadota</taxon>
        <taxon>Gammaproteobacteria</taxon>
        <taxon>Enterobacterales</taxon>
        <taxon>Enterobacteriaceae</taxon>
        <taxon>Klebsiella/Raoultella group</taxon>
        <taxon>Klebsiella</taxon>
    </lineage>
</organism>
<dbReference type="GO" id="GO:0003824">
    <property type="term" value="F:catalytic activity"/>
    <property type="evidence" value="ECO:0007669"/>
    <property type="project" value="UniProtKB-ARBA"/>
</dbReference>
<dbReference type="SUPFAM" id="SSF55811">
    <property type="entry name" value="Nudix"/>
    <property type="match status" value="1"/>
</dbReference>
<dbReference type="EMBL" id="CABGHF010000001">
    <property type="protein sequence ID" value="VUS29433.1"/>
    <property type="molecule type" value="Genomic_DNA"/>
</dbReference>
<dbReference type="EMBL" id="CABGGS010000047">
    <property type="protein sequence ID" value="VUT00011.1"/>
    <property type="molecule type" value="Genomic_DNA"/>
</dbReference>
<reference evidence="5 6" key="1">
    <citation type="submission" date="2019-07" db="EMBL/GenBank/DDBJ databases">
        <authorList>
            <person name="Brisse S."/>
            <person name="Rodrigues C."/>
            <person name="Thorpe H."/>
        </authorList>
    </citation>
    <scope>NUCLEOTIDE SEQUENCE [LARGE SCALE GENOMIC DNA]</scope>
    <source>
        <strain evidence="3">SB6408</strain>
        <strain evidence="4">SB6411</strain>
    </source>
</reference>
<evidence type="ECO:0000313" key="4">
    <source>
        <dbReference type="EMBL" id="VUT00011.1"/>
    </source>
</evidence>
<dbReference type="InterPro" id="IPR015797">
    <property type="entry name" value="NUDIX_hydrolase-like_dom_sf"/>
</dbReference>
<name>A0A564N1J3_9ENTR</name>
<evidence type="ECO:0000259" key="2">
    <source>
        <dbReference type="PROSITE" id="PS51462"/>
    </source>
</evidence>